<feature type="chain" id="PRO_5009311622" evidence="1">
    <location>
        <begin position="18"/>
        <end position="131"/>
    </location>
</feature>
<sequence>MASFVIFFCTYFVGVWTYSSYVENVPQPTFSYGPPAPTPIRYNLVQSNPATNYLQIPVEPTANTQYMNYAPSVEQNTVPSIRILHTYFIPVGPPRVYYRRIPTSVARYNIIPNEHSENLVRNGTNTSSNLV</sequence>
<keyword evidence="2" id="KW-1185">Reference proteome</keyword>
<evidence type="ECO:0000256" key="1">
    <source>
        <dbReference type="SAM" id="SignalP"/>
    </source>
</evidence>
<dbReference type="Proteomes" id="UP000095287">
    <property type="component" value="Unplaced"/>
</dbReference>
<evidence type="ECO:0000313" key="3">
    <source>
        <dbReference type="WBParaSite" id="L893_g1109.t1"/>
    </source>
</evidence>
<accession>A0A1I7XZG5</accession>
<proteinExistence type="predicted"/>
<organism evidence="2 3">
    <name type="scientific">Steinernema glaseri</name>
    <dbReference type="NCBI Taxonomy" id="37863"/>
    <lineage>
        <taxon>Eukaryota</taxon>
        <taxon>Metazoa</taxon>
        <taxon>Ecdysozoa</taxon>
        <taxon>Nematoda</taxon>
        <taxon>Chromadorea</taxon>
        <taxon>Rhabditida</taxon>
        <taxon>Tylenchina</taxon>
        <taxon>Panagrolaimomorpha</taxon>
        <taxon>Strongyloidoidea</taxon>
        <taxon>Steinernematidae</taxon>
        <taxon>Steinernema</taxon>
    </lineage>
</organism>
<evidence type="ECO:0000313" key="2">
    <source>
        <dbReference type="Proteomes" id="UP000095287"/>
    </source>
</evidence>
<protein>
    <submittedName>
        <fullName evidence="3">DM5 domain-containing protein</fullName>
    </submittedName>
</protein>
<feature type="signal peptide" evidence="1">
    <location>
        <begin position="1"/>
        <end position="17"/>
    </location>
</feature>
<dbReference type="AlphaFoldDB" id="A0A1I7XZG5"/>
<name>A0A1I7XZG5_9BILA</name>
<reference evidence="3" key="1">
    <citation type="submission" date="2016-11" db="UniProtKB">
        <authorList>
            <consortium name="WormBaseParasite"/>
        </authorList>
    </citation>
    <scope>IDENTIFICATION</scope>
</reference>
<dbReference type="WBParaSite" id="L893_g1109.t1">
    <property type="protein sequence ID" value="L893_g1109.t1"/>
    <property type="gene ID" value="L893_g1109"/>
</dbReference>
<keyword evidence="1" id="KW-0732">Signal</keyword>